<gene>
    <name evidence="2" type="ORF">K435DRAFT_876358</name>
</gene>
<organism evidence="2 3">
    <name type="scientific">Dendrothele bispora (strain CBS 962.96)</name>
    <dbReference type="NCBI Taxonomy" id="1314807"/>
    <lineage>
        <taxon>Eukaryota</taxon>
        <taxon>Fungi</taxon>
        <taxon>Dikarya</taxon>
        <taxon>Basidiomycota</taxon>
        <taxon>Agaricomycotina</taxon>
        <taxon>Agaricomycetes</taxon>
        <taxon>Agaricomycetidae</taxon>
        <taxon>Agaricales</taxon>
        <taxon>Agaricales incertae sedis</taxon>
        <taxon>Dendrothele</taxon>
    </lineage>
</organism>
<feature type="transmembrane region" description="Helical" evidence="1">
    <location>
        <begin position="42"/>
        <end position="66"/>
    </location>
</feature>
<evidence type="ECO:0000313" key="2">
    <source>
        <dbReference type="EMBL" id="THU78692.1"/>
    </source>
</evidence>
<sequence>MVSHFVPAIFSWRRSSGPSSTFRYLWSRTADPPTVTGAAGPFFITFAVILISTGTVCFFDVIYATLPFKLLTGPIRVLIVPTIPSLVQYHLALSMRKVHNRPKRFPSASFGLHRNGRQTTMRTGHCCP</sequence>
<dbReference type="EMBL" id="ML180150">
    <property type="protein sequence ID" value="THU78692.1"/>
    <property type="molecule type" value="Genomic_DNA"/>
</dbReference>
<proteinExistence type="predicted"/>
<dbReference type="Proteomes" id="UP000297245">
    <property type="component" value="Unassembled WGS sequence"/>
</dbReference>
<accession>A0A4S8KSC7</accession>
<name>A0A4S8KSC7_DENBC</name>
<keyword evidence="3" id="KW-1185">Reference proteome</keyword>
<reference evidence="2 3" key="1">
    <citation type="journal article" date="2019" name="Nat. Ecol. Evol.">
        <title>Megaphylogeny resolves global patterns of mushroom evolution.</title>
        <authorList>
            <person name="Varga T."/>
            <person name="Krizsan K."/>
            <person name="Foldi C."/>
            <person name="Dima B."/>
            <person name="Sanchez-Garcia M."/>
            <person name="Sanchez-Ramirez S."/>
            <person name="Szollosi G.J."/>
            <person name="Szarkandi J.G."/>
            <person name="Papp V."/>
            <person name="Albert L."/>
            <person name="Andreopoulos W."/>
            <person name="Angelini C."/>
            <person name="Antonin V."/>
            <person name="Barry K.W."/>
            <person name="Bougher N.L."/>
            <person name="Buchanan P."/>
            <person name="Buyck B."/>
            <person name="Bense V."/>
            <person name="Catcheside P."/>
            <person name="Chovatia M."/>
            <person name="Cooper J."/>
            <person name="Damon W."/>
            <person name="Desjardin D."/>
            <person name="Finy P."/>
            <person name="Geml J."/>
            <person name="Haridas S."/>
            <person name="Hughes K."/>
            <person name="Justo A."/>
            <person name="Karasinski D."/>
            <person name="Kautmanova I."/>
            <person name="Kiss B."/>
            <person name="Kocsube S."/>
            <person name="Kotiranta H."/>
            <person name="LaButti K.M."/>
            <person name="Lechner B.E."/>
            <person name="Liimatainen K."/>
            <person name="Lipzen A."/>
            <person name="Lukacs Z."/>
            <person name="Mihaltcheva S."/>
            <person name="Morgado L.N."/>
            <person name="Niskanen T."/>
            <person name="Noordeloos M.E."/>
            <person name="Ohm R.A."/>
            <person name="Ortiz-Santana B."/>
            <person name="Ovrebo C."/>
            <person name="Racz N."/>
            <person name="Riley R."/>
            <person name="Savchenko A."/>
            <person name="Shiryaev A."/>
            <person name="Soop K."/>
            <person name="Spirin V."/>
            <person name="Szebenyi C."/>
            <person name="Tomsovsky M."/>
            <person name="Tulloss R.E."/>
            <person name="Uehling J."/>
            <person name="Grigoriev I.V."/>
            <person name="Vagvolgyi C."/>
            <person name="Papp T."/>
            <person name="Martin F.M."/>
            <person name="Miettinen O."/>
            <person name="Hibbett D.S."/>
            <person name="Nagy L.G."/>
        </authorList>
    </citation>
    <scope>NUCLEOTIDE SEQUENCE [LARGE SCALE GENOMIC DNA]</scope>
    <source>
        <strain evidence="2 3">CBS 962.96</strain>
    </source>
</reference>
<dbReference type="AlphaFoldDB" id="A0A4S8KSC7"/>
<evidence type="ECO:0000256" key="1">
    <source>
        <dbReference type="SAM" id="Phobius"/>
    </source>
</evidence>
<keyword evidence="1" id="KW-0812">Transmembrane</keyword>
<dbReference type="OrthoDB" id="9909019at2759"/>
<keyword evidence="1" id="KW-1133">Transmembrane helix</keyword>
<evidence type="ECO:0000313" key="3">
    <source>
        <dbReference type="Proteomes" id="UP000297245"/>
    </source>
</evidence>
<protein>
    <submittedName>
        <fullName evidence="2">Uncharacterized protein</fullName>
    </submittedName>
</protein>
<keyword evidence="1" id="KW-0472">Membrane</keyword>